<proteinExistence type="predicted"/>
<dbReference type="InterPro" id="IPR052022">
    <property type="entry name" value="26kDa_periplasmic_antigen"/>
</dbReference>
<name>A0ABV1CX89_9FIRM</name>
<dbReference type="PANTHER" id="PTHR34387:SF2">
    <property type="entry name" value="SLR1258 PROTEIN"/>
    <property type="match status" value="1"/>
</dbReference>
<reference evidence="1 2" key="1">
    <citation type="submission" date="2024-03" db="EMBL/GenBank/DDBJ databases">
        <title>Human intestinal bacterial collection.</title>
        <authorList>
            <person name="Pauvert C."/>
            <person name="Hitch T.C.A."/>
            <person name="Clavel T."/>
        </authorList>
    </citation>
    <scope>NUCLEOTIDE SEQUENCE [LARGE SCALE GENOMIC DNA]</scope>
    <source>
        <strain evidence="1 2">CLA-AA-H81</strain>
    </source>
</reference>
<dbReference type="Gene3D" id="3.30.70.2970">
    <property type="entry name" value="Protein of unknown function (DUF541), domain 2"/>
    <property type="match status" value="1"/>
</dbReference>
<gene>
    <name evidence="1" type="ORF">WMO23_08465</name>
</gene>
<dbReference type="Proteomes" id="UP001433088">
    <property type="component" value="Unassembled WGS sequence"/>
</dbReference>
<accession>A0ABV1CX89</accession>
<dbReference type="PANTHER" id="PTHR34387">
    <property type="entry name" value="SLR1258 PROTEIN"/>
    <property type="match status" value="1"/>
</dbReference>
<dbReference type="EMBL" id="JBBMEU010000050">
    <property type="protein sequence ID" value="MEQ2422756.1"/>
    <property type="molecule type" value="Genomic_DNA"/>
</dbReference>
<dbReference type="InterPro" id="IPR007497">
    <property type="entry name" value="SIMPL/DUF541"/>
</dbReference>
<keyword evidence="2" id="KW-1185">Reference proteome</keyword>
<sequence length="211" mass="24050">MGKLTIRGKASMNCTYDMVTLEIEFFKDGNTANTAMDAVLTQCESFLSYLDSQGVPINQISMEQDEVERQYDEDNEEYYYTASRKIVIRMSFDMPFINMILDHVRQQNYDIAIESSYKLSNEREIHDELIKQAVANSKHRAEAIAATVGKKIIGIKSVSMDSYGEDSIRYCDMLAPDSLRYEKPKSLDLSNQLAANSTTESESVDVEWIID</sequence>
<dbReference type="Pfam" id="PF04402">
    <property type="entry name" value="SIMPL"/>
    <property type="match status" value="1"/>
</dbReference>
<protein>
    <submittedName>
        <fullName evidence="1">SIMPL domain-containing protein</fullName>
    </submittedName>
</protein>
<dbReference type="Gene3D" id="3.30.110.170">
    <property type="entry name" value="Protein of unknown function (DUF541), domain 1"/>
    <property type="match status" value="1"/>
</dbReference>
<organism evidence="1 2">
    <name type="scientific">Megasphaera intestinihominis</name>
    <dbReference type="NCBI Taxonomy" id="3133159"/>
    <lineage>
        <taxon>Bacteria</taxon>
        <taxon>Bacillati</taxon>
        <taxon>Bacillota</taxon>
        <taxon>Negativicutes</taxon>
        <taxon>Veillonellales</taxon>
        <taxon>Veillonellaceae</taxon>
        <taxon>Megasphaera</taxon>
    </lineage>
</organism>
<dbReference type="RefSeq" id="WP_301877261.1">
    <property type="nucleotide sequence ID" value="NZ_JBBMEU010000050.1"/>
</dbReference>
<evidence type="ECO:0000313" key="2">
    <source>
        <dbReference type="Proteomes" id="UP001433088"/>
    </source>
</evidence>
<evidence type="ECO:0000313" key="1">
    <source>
        <dbReference type="EMBL" id="MEQ2422756.1"/>
    </source>
</evidence>
<comment type="caution">
    <text evidence="1">The sequence shown here is derived from an EMBL/GenBank/DDBJ whole genome shotgun (WGS) entry which is preliminary data.</text>
</comment>